<keyword evidence="2" id="KW-1185">Reference proteome</keyword>
<dbReference type="CDD" id="cd07812">
    <property type="entry name" value="SRPBCC"/>
    <property type="match status" value="1"/>
</dbReference>
<reference evidence="1 2" key="1">
    <citation type="submission" date="2018-11" db="EMBL/GenBank/DDBJ databases">
        <title>Complete genome sequence of Nocardioides baekrokdamisoli strain KCTC 39748.</title>
        <authorList>
            <person name="Kang S.W."/>
            <person name="Lee K.C."/>
            <person name="Kim K.K."/>
            <person name="Kim J.S."/>
            <person name="Kim D.S."/>
            <person name="Ko S.H."/>
            <person name="Yang S.H."/>
            <person name="Shin Y.K."/>
            <person name="Lee J.S."/>
        </authorList>
    </citation>
    <scope>NUCLEOTIDE SEQUENCE [LARGE SCALE GENOMIC DNA]</scope>
    <source>
        <strain evidence="1 2">KCTC 39748</strain>
    </source>
</reference>
<dbReference type="RefSeq" id="WP_164512496.1">
    <property type="nucleotide sequence ID" value="NZ_AP019307.1"/>
</dbReference>
<protein>
    <recommendedName>
        <fullName evidence="3">Polyketide cyclase</fullName>
    </recommendedName>
</protein>
<gene>
    <name evidence="1" type="ORF">Back2_12140</name>
</gene>
<dbReference type="EMBL" id="AP019307">
    <property type="protein sequence ID" value="BBH16927.1"/>
    <property type="molecule type" value="Genomic_DNA"/>
</dbReference>
<dbReference type="InterPro" id="IPR023393">
    <property type="entry name" value="START-like_dom_sf"/>
</dbReference>
<dbReference type="InterPro" id="IPR019587">
    <property type="entry name" value="Polyketide_cyclase/dehydratase"/>
</dbReference>
<dbReference type="Proteomes" id="UP000271573">
    <property type="component" value="Chromosome"/>
</dbReference>
<dbReference type="SUPFAM" id="SSF55961">
    <property type="entry name" value="Bet v1-like"/>
    <property type="match status" value="1"/>
</dbReference>
<evidence type="ECO:0000313" key="2">
    <source>
        <dbReference type="Proteomes" id="UP000271573"/>
    </source>
</evidence>
<evidence type="ECO:0008006" key="3">
    <source>
        <dbReference type="Google" id="ProtNLM"/>
    </source>
</evidence>
<sequence length="160" mass="17423">MTADRELRAETFINASPEVVWAVLTDLKKMAEGSPELLTMIPLLPGGLRLGQTYLGINRRKAVIWPSRNVVSAFEPGKALAWDTKTSGATWIYELSAEDGGTRLVHRRPVLKKLTLLSKGFAPVALGGNEEHADELEQGMAQTIFRIKTAAESAAHAASR</sequence>
<organism evidence="1 2">
    <name type="scientific">Nocardioides baekrokdamisoli</name>
    <dbReference type="NCBI Taxonomy" id="1804624"/>
    <lineage>
        <taxon>Bacteria</taxon>
        <taxon>Bacillati</taxon>
        <taxon>Actinomycetota</taxon>
        <taxon>Actinomycetes</taxon>
        <taxon>Propionibacteriales</taxon>
        <taxon>Nocardioidaceae</taxon>
        <taxon>Nocardioides</taxon>
    </lineage>
</organism>
<evidence type="ECO:0000313" key="1">
    <source>
        <dbReference type="EMBL" id="BBH16927.1"/>
    </source>
</evidence>
<dbReference type="Gene3D" id="3.30.530.20">
    <property type="match status" value="1"/>
</dbReference>
<dbReference type="Pfam" id="PF10604">
    <property type="entry name" value="Polyketide_cyc2"/>
    <property type="match status" value="1"/>
</dbReference>
<accession>A0A3G9ID94</accession>
<proteinExistence type="predicted"/>
<dbReference type="KEGG" id="nbe:Back2_12140"/>
<name>A0A3G9ID94_9ACTN</name>
<dbReference type="AlphaFoldDB" id="A0A3G9ID94"/>